<dbReference type="AlphaFoldDB" id="A0A0M3JLI2"/>
<dbReference type="Proteomes" id="UP000267096">
    <property type="component" value="Unassembled WGS sequence"/>
</dbReference>
<gene>
    <name evidence="1" type="ORF">ASIM_LOCUS8269</name>
</gene>
<evidence type="ECO:0000313" key="1">
    <source>
        <dbReference type="EMBL" id="VDK31223.1"/>
    </source>
</evidence>
<reference evidence="3" key="1">
    <citation type="submission" date="2017-02" db="UniProtKB">
        <authorList>
            <consortium name="WormBaseParasite"/>
        </authorList>
    </citation>
    <scope>IDENTIFICATION</scope>
</reference>
<dbReference type="WBParaSite" id="ASIM_0000851301-mRNA-1">
    <property type="protein sequence ID" value="ASIM_0000851301-mRNA-1"/>
    <property type="gene ID" value="ASIM_0000851301"/>
</dbReference>
<evidence type="ECO:0000313" key="3">
    <source>
        <dbReference type="WBParaSite" id="ASIM_0000851301-mRNA-1"/>
    </source>
</evidence>
<reference evidence="1 2" key="2">
    <citation type="submission" date="2018-11" db="EMBL/GenBank/DDBJ databases">
        <authorList>
            <consortium name="Pathogen Informatics"/>
        </authorList>
    </citation>
    <scope>NUCLEOTIDE SEQUENCE [LARGE SCALE GENOMIC DNA]</scope>
</reference>
<protein>
    <submittedName>
        <fullName evidence="3">DUF4457 domain-containing protein</fullName>
    </submittedName>
</protein>
<dbReference type="EMBL" id="UYRR01021982">
    <property type="protein sequence ID" value="VDK31223.1"/>
    <property type="molecule type" value="Genomic_DNA"/>
</dbReference>
<sequence length="119" mass="13516">RDSSEVEPRPVIGTWQVRFAFDSEEESFALETECWCINIINVVVSLSQQQAMIRLIPLLSTYKKQLMTTTAAAAAAAGDVDSRRVWCWADASLRRRYSMIVRDFDQLSLVSTIDQTLVQ</sequence>
<name>A0A0M3JLI2_ANISI</name>
<accession>A0A0M3JLI2</accession>
<organism evidence="3">
    <name type="scientific">Anisakis simplex</name>
    <name type="common">Herring worm</name>
    <dbReference type="NCBI Taxonomy" id="6269"/>
    <lineage>
        <taxon>Eukaryota</taxon>
        <taxon>Metazoa</taxon>
        <taxon>Ecdysozoa</taxon>
        <taxon>Nematoda</taxon>
        <taxon>Chromadorea</taxon>
        <taxon>Rhabditida</taxon>
        <taxon>Spirurina</taxon>
        <taxon>Ascaridomorpha</taxon>
        <taxon>Ascaridoidea</taxon>
        <taxon>Anisakidae</taxon>
        <taxon>Anisakis</taxon>
        <taxon>Anisakis simplex complex</taxon>
    </lineage>
</organism>
<keyword evidence="2" id="KW-1185">Reference proteome</keyword>
<evidence type="ECO:0000313" key="2">
    <source>
        <dbReference type="Proteomes" id="UP000267096"/>
    </source>
</evidence>
<proteinExistence type="predicted"/>